<feature type="region of interest" description="Disordered" evidence="1">
    <location>
        <begin position="56"/>
        <end position="79"/>
    </location>
</feature>
<reference evidence="2 3" key="1">
    <citation type="submission" date="2015-05" db="EMBL/GenBank/DDBJ databases">
        <title>Genome assembly of Archangium gephyra DSM 2261.</title>
        <authorList>
            <person name="Sharma G."/>
            <person name="Subramanian S."/>
        </authorList>
    </citation>
    <scope>NUCLEOTIDE SEQUENCE [LARGE SCALE GENOMIC DNA]</scope>
    <source>
        <strain evidence="2 3">DSM 2261</strain>
    </source>
</reference>
<protein>
    <submittedName>
        <fullName evidence="2">Uncharacterized protein</fullName>
    </submittedName>
</protein>
<dbReference type="Proteomes" id="UP000035579">
    <property type="component" value="Chromosome"/>
</dbReference>
<proteinExistence type="predicted"/>
<name>A0AAC8QH61_9BACT</name>
<dbReference type="AlphaFoldDB" id="A0AAC8QH61"/>
<gene>
    <name evidence="2" type="ORF">AA314_08636</name>
</gene>
<organism evidence="2 3">
    <name type="scientific">Archangium gephyra</name>
    <dbReference type="NCBI Taxonomy" id="48"/>
    <lineage>
        <taxon>Bacteria</taxon>
        <taxon>Pseudomonadati</taxon>
        <taxon>Myxococcota</taxon>
        <taxon>Myxococcia</taxon>
        <taxon>Myxococcales</taxon>
        <taxon>Cystobacterineae</taxon>
        <taxon>Archangiaceae</taxon>
        <taxon>Archangium</taxon>
    </lineage>
</organism>
<evidence type="ECO:0000256" key="1">
    <source>
        <dbReference type="SAM" id="MobiDB-lite"/>
    </source>
</evidence>
<accession>A0AAC8QH61</accession>
<dbReference type="EMBL" id="CP011509">
    <property type="protein sequence ID" value="AKJ07010.1"/>
    <property type="molecule type" value="Genomic_DNA"/>
</dbReference>
<evidence type="ECO:0000313" key="2">
    <source>
        <dbReference type="EMBL" id="AKJ07010.1"/>
    </source>
</evidence>
<dbReference type="KEGG" id="age:AA314_08636"/>
<evidence type="ECO:0000313" key="3">
    <source>
        <dbReference type="Proteomes" id="UP000035579"/>
    </source>
</evidence>
<sequence>MRLHVLILWSKYVTPRDLPDVERVYTRWGEAPDFNGLKPLNQGCPVFGRSCPGLRQARRRAPSPENTASGLPVLGVFSG</sequence>